<feature type="domain" description="Peptidase C1A papain C-terminal" evidence="3">
    <location>
        <begin position="138"/>
        <end position="377"/>
    </location>
</feature>
<dbReference type="InterPro" id="IPR013201">
    <property type="entry name" value="Prot_inhib_I29"/>
</dbReference>
<name>A0A9K3LG88_9STRA</name>
<dbReference type="InterPro" id="IPR000169">
    <property type="entry name" value="Pept_cys_AS"/>
</dbReference>
<keyword evidence="2" id="KW-1015">Disulfide bond</keyword>
<dbReference type="InterPro" id="IPR039417">
    <property type="entry name" value="Peptidase_C1A_papain-like"/>
</dbReference>
<proteinExistence type="predicted"/>
<keyword evidence="1" id="KW-0865">Zymogen</keyword>
<evidence type="ECO:0000313" key="5">
    <source>
        <dbReference type="EMBL" id="KAG7361224.1"/>
    </source>
</evidence>
<dbReference type="PANTHER" id="PTHR12411">
    <property type="entry name" value="CYSTEINE PROTEASE FAMILY C1-RELATED"/>
    <property type="match status" value="1"/>
</dbReference>
<feature type="domain" description="Cathepsin propeptide inhibitor" evidence="4">
    <location>
        <begin position="34"/>
        <end position="91"/>
    </location>
</feature>
<dbReference type="SMART" id="SM00848">
    <property type="entry name" value="Inhibitor_I29"/>
    <property type="match status" value="1"/>
</dbReference>
<sequence>MKLYLQFLATALMAGNLPSGDATSRSFPEEEYTFDDFLVDFNKHYDTKEEYLRRRDIFHNKLIQIQLHNEQQEHNYTLGINHFADMLEEELPTGFDKSYHPAYSRTATELAEKRNLRSPSLLQPHFTPLPLDIDLNELPKSVDWRMEPSVTTAVKNQGGCGSCWAFAATAALESHIAIQTGKLFALSVQELVSCVPNPNACGGHGGCTGSTAELAYEFISLHGMVEEWKFAYRSFNGAKINCTVLKEEAAKKDVMVDNAVVSVVGFSNLPTNSYKAMMYAVATLGPVVVNVAATGWGMYKSGIFDDDKAEERDVNHAVVLEGYGTDGETGQDYWIIRNSWSPLWGENGRIRLKRVDPATLDDPEKDCKMDNHPADGIACTKDDSGNDITPPKVKVCGTSAILFDGVVPLGGHLLHGV</sequence>
<protein>
    <submittedName>
        <fullName evidence="5">Peptidase C1A, papain family protein</fullName>
    </submittedName>
</protein>
<dbReference type="EMBL" id="JAGRRH010000013">
    <property type="protein sequence ID" value="KAG7361224.1"/>
    <property type="molecule type" value="Genomic_DNA"/>
</dbReference>
<dbReference type="InterPro" id="IPR013128">
    <property type="entry name" value="Peptidase_C1A"/>
</dbReference>
<dbReference type="CDD" id="cd02248">
    <property type="entry name" value="Peptidase_C1A"/>
    <property type="match status" value="1"/>
</dbReference>
<comment type="caution">
    <text evidence="5">The sequence shown here is derived from an EMBL/GenBank/DDBJ whole genome shotgun (WGS) entry which is preliminary data.</text>
</comment>
<evidence type="ECO:0000256" key="2">
    <source>
        <dbReference type="ARBA" id="ARBA00023157"/>
    </source>
</evidence>
<dbReference type="Pfam" id="PF08246">
    <property type="entry name" value="Inhibitor_I29"/>
    <property type="match status" value="1"/>
</dbReference>
<reference evidence="5" key="2">
    <citation type="submission" date="2021-04" db="EMBL/GenBank/DDBJ databases">
        <authorList>
            <person name="Podell S."/>
        </authorList>
    </citation>
    <scope>NUCLEOTIDE SEQUENCE</scope>
    <source>
        <strain evidence="5">Hildebrandi</strain>
    </source>
</reference>
<dbReference type="Proteomes" id="UP000693970">
    <property type="component" value="Unassembled WGS sequence"/>
</dbReference>
<dbReference type="InterPro" id="IPR000668">
    <property type="entry name" value="Peptidase_C1A_C"/>
</dbReference>
<dbReference type="OrthoDB" id="10253408at2759"/>
<evidence type="ECO:0000259" key="4">
    <source>
        <dbReference type="SMART" id="SM00848"/>
    </source>
</evidence>
<reference evidence="5" key="1">
    <citation type="journal article" date="2021" name="Sci. Rep.">
        <title>Diploid genomic architecture of Nitzschia inconspicua, an elite biomass production diatom.</title>
        <authorList>
            <person name="Oliver A."/>
            <person name="Podell S."/>
            <person name="Pinowska A."/>
            <person name="Traller J.C."/>
            <person name="Smith S.R."/>
            <person name="McClure R."/>
            <person name="Beliaev A."/>
            <person name="Bohutskyi P."/>
            <person name="Hill E.A."/>
            <person name="Rabines A."/>
            <person name="Zheng H."/>
            <person name="Allen L.Z."/>
            <person name="Kuo A."/>
            <person name="Grigoriev I.V."/>
            <person name="Allen A.E."/>
            <person name="Hazlebeck D."/>
            <person name="Allen E.E."/>
        </authorList>
    </citation>
    <scope>NUCLEOTIDE SEQUENCE</scope>
    <source>
        <strain evidence="5">Hildebrandi</strain>
    </source>
</reference>
<organism evidence="5 6">
    <name type="scientific">Nitzschia inconspicua</name>
    <dbReference type="NCBI Taxonomy" id="303405"/>
    <lineage>
        <taxon>Eukaryota</taxon>
        <taxon>Sar</taxon>
        <taxon>Stramenopiles</taxon>
        <taxon>Ochrophyta</taxon>
        <taxon>Bacillariophyta</taxon>
        <taxon>Bacillariophyceae</taxon>
        <taxon>Bacillariophycidae</taxon>
        <taxon>Bacillariales</taxon>
        <taxon>Bacillariaceae</taxon>
        <taxon>Nitzschia</taxon>
    </lineage>
</organism>
<evidence type="ECO:0000256" key="1">
    <source>
        <dbReference type="ARBA" id="ARBA00023145"/>
    </source>
</evidence>
<dbReference type="PROSITE" id="PS00139">
    <property type="entry name" value="THIOL_PROTEASE_CYS"/>
    <property type="match status" value="1"/>
</dbReference>
<evidence type="ECO:0000313" key="6">
    <source>
        <dbReference type="Proteomes" id="UP000693970"/>
    </source>
</evidence>
<dbReference type="SMART" id="SM00645">
    <property type="entry name" value="Pept_C1"/>
    <property type="match status" value="1"/>
</dbReference>
<accession>A0A9K3LG88</accession>
<dbReference type="AlphaFoldDB" id="A0A9K3LG88"/>
<dbReference type="Pfam" id="PF00112">
    <property type="entry name" value="Peptidase_C1"/>
    <property type="match status" value="1"/>
</dbReference>
<keyword evidence="6" id="KW-1185">Reference proteome</keyword>
<dbReference type="GO" id="GO:0008234">
    <property type="term" value="F:cysteine-type peptidase activity"/>
    <property type="evidence" value="ECO:0007669"/>
    <property type="project" value="InterPro"/>
</dbReference>
<gene>
    <name evidence="5" type="ORF">IV203_036324</name>
</gene>
<evidence type="ECO:0000259" key="3">
    <source>
        <dbReference type="SMART" id="SM00645"/>
    </source>
</evidence>
<dbReference type="GO" id="GO:0006508">
    <property type="term" value="P:proteolysis"/>
    <property type="evidence" value="ECO:0007669"/>
    <property type="project" value="InterPro"/>
</dbReference>